<name>A0ABD3HZC1_9MARC</name>
<proteinExistence type="predicted"/>
<gene>
    <name evidence="3" type="ORF">R1sor_010888</name>
</gene>
<sequence>MLRLRSSLSIFCVVGLLASEWVSDASSHVPPVAADNHALFPQPSLRRLPLAGIHNSSRSMKTDGVQDNLQLQKSVVYTSQGIQEIEKGQKLQAESVAPQCCCRSRKVMTACCLQKSRRILAGAPPKDPPDPPKPKDPSGF</sequence>
<feature type="signal peptide" evidence="2">
    <location>
        <begin position="1"/>
        <end position="27"/>
    </location>
</feature>
<evidence type="ECO:0000256" key="2">
    <source>
        <dbReference type="SAM" id="SignalP"/>
    </source>
</evidence>
<keyword evidence="4" id="KW-1185">Reference proteome</keyword>
<organism evidence="3 4">
    <name type="scientific">Riccia sorocarpa</name>
    <dbReference type="NCBI Taxonomy" id="122646"/>
    <lineage>
        <taxon>Eukaryota</taxon>
        <taxon>Viridiplantae</taxon>
        <taxon>Streptophyta</taxon>
        <taxon>Embryophyta</taxon>
        <taxon>Marchantiophyta</taxon>
        <taxon>Marchantiopsida</taxon>
        <taxon>Marchantiidae</taxon>
        <taxon>Marchantiales</taxon>
        <taxon>Ricciaceae</taxon>
        <taxon>Riccia</taxon>
    </lineage>
</organism>
<feature type="compositionally biased region" description="Basic and acidic residues" evidence="1">
    <location>
        <begin position="127"/>
        <end position="140"/>
    </location>
</feature>
<dbReference type="EMBL" id="JBJQOH010000002">
    <property type="protein sequence ID" value="KAL3696812.1"/>
    <property type="molecule type" value="Genomic_DNA"/>
</dbReference>
<feature type="region of interest" description="Disordered" evidence="1">
    <location>
        <begin position="119"/>
        <end position="140"/>
    </location>
</feature>
<dbReference type="Proteomes" id="UP001633002">
    <property type="component" value="Unassembled WGS sequence"/>
</dbReference>
<protein>
    <submittedName>
        <fullName evidence="3">Uncharacterized protein</fullName>
    </submittedName>
</protein>
<reference evidence="3 4" key="1">
    <citation type="submission" date="2024-09" db="EMBL/GenBank/DDBJ databases">
        <title>Chromosome-scale assembly of Riccia sorocarpa.</title>
        <authorList>
            <person name="Paukszto L."/>
        </authorList>
    </citation>
    <scope>NUCLEOTIDE SEQUENCE [LARGE SCALE GENOMIC DNA]</scope>
    <source>
        <strain evidence="3">LP-2024</strain>
        <tissue evidence="3">Aerial parts of the thallus</tissue>
    </source>
</reference>
<evidence type="ECO:0000313" key="3">
    <source>
        <dbReference type="EMBL" id="KAL3696812.1"/>
    </source>
</evidence>
<dbReference type="AlphaFoldDB" id="A0ABD3HZC1"/>
<evidence type="ECO:0000256" key="1">
    <source>
        <dbReference type="SAM" id="MobiDB-lite"/>
    </source>
</evidence>
<feature type="chain" id="PRO_5044861625" evidence="2">
    <location>
        <begin position="28"/>
        <end position="140"/>
    </location>
</feature>
<evidence type="ECO:0000313" key="4">
    <source>
        <dbReference type="Proteomes" id="UP001633002"/>
    </source>
</evidence>
<comment type="caution">
    <text evidence="3">The sequence shown here is derived from an EMBL/GenBank/DDBJ whole genome shotgun (WGS) entry which is preliminary data.</text>
</comment>
<keyword evidence="2" id="KW-0732">Signal</keyword>
<accession>A0ABD3HZC1</accession>